<dbReference type="EMBL" id="LAZR01062476">
    <property type="protein sequence ID" value="KKK61434.1"/>
    <property type="molecule type" value="Genomic_DNA"/>
</dbReference>
<evidence type="ECO:0000313" key="1">
    <source>
        <dbReference type="EMBL" id="KKK61434.1"/>
    </source>
</evidence>
<feature type="non-terminal residue" evidence="1">
    <location>
        <position position="1"/>
    </location>
</feature>
<name>A0A0F8Z4Y3_9ZZZZ</name>
<reference evidence="1" key="1">
    <citation type="journal article" date="2015" name="Nature">
        <title>Complex archaea that bridge the gap between prokaryotes and eukaryotes.</title>
        <authorList>
            <person name="Spang A."/>
            <person name="Saw J.H."/>
            <person name="Jorgensen S.L."/>
            <person name="Zaremba-Niedzwiedzka K."/>
            <person name="Martijn J."/>
            <person name="Lind A.E."/>
            <person name="van Eijk R."/>
            <person name="Schleper C."/>
            <person name="Guy L."/>
            <person name="Ettema T.J."/>
        </authorList>
    </citation>
    <scope>NUCLEOTIDE SEQUENCE</scope>
</reference>
<organism evidence="1">
    <name type="scientific">marine sediment metagenome</name>
    <dbReference type="NCBI Taxonomy" id="412755"/>
    <lineage>
        <taxon>unclassified sequences</taxon>
        <taxon>metagenomes</taxon>
        <taxon>ecological metagenomes</taxon>
    </lineage>
</organism>
<comment type="caution">
    <text evidence="1">The sequence shown here is derived from an EMBL/GenBank/DDBJ whole genome shotgun (WGS) entry which is preliminary data.</text>
</comment>
<proteinExistence type="predicted"/>
<gene>
    <name evidence="1" type="ORF">LCGC14_3014380</name>
</gene>
<sequence>LPLISAPATDCDPFLWDKRYGMVNLNNLLDEDSGWDHLKSAKDINYKGQIIGIGYINGEQHAFLMNPVLIIPAEVEIRPGTLNLSSRGKFNCNIKLPEDYDVAEINTDSILLADTIEPDQVRVDERNQVATAIFNREGLRDILSQAGEVELTVSGELTDGTRFEGTAAIKVIDRATRAKQAATIGPKRHRRGRK</sequence>
<accession>A0A0F8Z4Y3</accession>
<protein>
    <submittedName>
        <fullName evidence="1">Uncharacterized protein</fullName>
    </submittedName>
</protein>
<dbReference type="AlphaFoldDB" id="A0A0F8Z4Y3"/>